<dbReference type="AlphaFoldDB" id="A0A4R3Z742"/>
<organism evidence="1 2">
    <name type="scientific">Longibaculum muris</name>
    <dbReference type="NCBI Taxonomy" id="1796628"/>
    <lineage>
        <taxon>Bacteria</taxon>
        <taxon>Bacillati</taxon>
        <taxon>Bacillota</taxon>
        <taxon>Erysipelotrichia</taxon>
        <taxon>Erysipelotrichales</taxon>
        <taxon>Coprobacillaceae</taxon>
        <taxon>Longibaculum</taxon>
    </lineage>
</organism>
<reference evidence="1 2" key="1">
    <citation type="submission" date="2019-03" db="EMBL/GenBank/DDBJ databases">
        <title>Genomic Encyclopedia of Type Strains, Phase IV (KMG-IV): sequencing the most valuable type-strain genomes for metagenomic binning, comparative biology and taxonomic classification.</title>
        <authorList>
            <person name="Goeker M."/>
        </authorList>
    </citation>
    <scope>NUCLEOTIDE SEQUENCE [LARGE SCALE GENOMIC DNA]</scope>
    <source>
        <strain evidence="1 2">DSM 29487</strain>
    </source>
</reference>
<evidence type="ECO:0000313" key="2">
    <source>
        <dbReference type="Proteomes" id="UP000295515"/>
    </source>
</evidence>
<accession>A0A4R3Z742</accession>
<evidence type="ECO:0000313" key="1">
    <source>
        <dbReference type="EMBL" id="TCW03048.1"/>
    </source>
</evidence>
<evidence type="ECO:0008006" key="3">
    <source>
        <dbReference type="Google" id="ProtNLM"/>
    </source>
</evidence>
<dbReference type="RefSeq" id="WP_132226165.1">
    <property type="nucleotide sequence ID" value="NZ_JANKBF010000002.1"/>
</dbReference>
<keyword evidence="2" id="KW-1185">Reference proteome</keyword>
<proteinExistence type="predicted"/>
<protein>
    <recommendedName>
        <fullName evidence="3">Prophage pi2 protein 38</fullName>
    </recommendedName>
</protein>
<dbReference type="Proteomes" id="UP000295515">
    <property type="component" value="Unassembled WGS sequence"/>
</dbReference>
<sequence length="105" mass="12264">MEEVIKILKEIDIPFAYDHFAEGESPSPPFICYLTLGTDNFAADGIAYLKVNEINIELYTDFKDLSVERKVESVLDRFGIYYEKLETWIDSEKLFEVLYSFEMEA</sequence>
<dbReference type="EMBL" id="SMCQ01000001">
    <property type="protein sequence ID" value="TCW03048.1"/>
    <property type="molecule type" value="Genomic_DNA"/>
</dbReference>
<comment type="caution">
    <text evidence="1">The sequence shown here is derived from an EMBL/GenBank/DDBJ whole genome shotgun (WGS) entry which is preliminary data.</text>
</comment>
<gene>
    <name evidence="1" type="ORF">EDD60_101354</name>
</gene>
<dbReference type="GeneID" id="98914173"/>
<name>A0A4R3Z742_9FIRM</name>